<dbReference type="Pfam" id="PF10044">
    <property type="entry name" value="LIN52"/>
    <property type="match status" value="1"/>
</dbReference>
<protein>
    <recommendedName>
        <fullName evidence="2">Protein lin-52 homolog</fullName>
    </recommendedName>
</protein>
<evidence type="ECO:0000313" key="4">
    <source>
        <dbReference type="Proteomes" id="UP000001307"/>
    </source>
</evidence>
<dbReference type="PANTHER" id="PTHR31489:SF2">
    <property type="entry name" value="PROTEIN LIN-52 HOMOLOG"/>
    <property type="match status" value="1"/>
</dbReference>
<name>E4Y0S4_OIKDI</name>
<gene>
    <name evidence="3" type="ORF">GSOID_T00013760001</name>
</gene>
<accession>E4Y0S4</accession>
<reference evidence="3" key="1">
    <citation type="journal article" date="2010" name="Science">
        <title>Plasticity of animal genome architecture unmasked by rapid evolution of a pelagic tunicate.</title>
        <authorList>
            <person name="Denoeud F."/>
            <person name="Henriet S."/>
            <person name="Mungpakdee S."/>
            <person name="Aury J.M."/>
            <person name="Da Silva C."/>
            <person name="Brinkmann H."/>
            <person name="Mikhaleva J."/>
            <person name="Olsen L.C."/>
            <person name="Jubin C."/>
            <person name="Canestro C."/>
            <person name="Bouquet J.M."/>
            <person name="Danks G."/>
            <person name="Poulain J."/>
            <person name="Campsteijn C."/>
            <person name="Adamski M."/>
            <person name="Cross I."/>
            <person name="Yadetie F."/>
            <person name="Muffato M."/>
            <person name="Louis A."/>
            <person name="Butcher S."/>
            <person name="Tsagkogeorga G."/>
            <person name="Konrad A."/>
            <person name="Singh S."/>
            <person name="Jensen M.F."/>
            <person name="Cong E.H."/>
            <person name="Eikeseth-Otteraa H."/>
            <person name="Noel B."/>
            <person name="Anthouard V."/>
            <person name="Porcel B.M."/>
            <person name="Kachouri-Lafond R."/>
            <person name="Nishino A."/>
            <person name="Ugolini M."/>
            <person name="Chourrout P."/>
            <person name="Nishida H."/>
            <person name="Aasland R."/>
            <person name="Huzurbazar S."/>
            <person name="Westhof E."/>
            <person name="Delsuc F."/>
            <person name="Lehrach H."/>
            <person name="Reinhardt R."/>
            <person name="Weissenbach J."/>
            <person name="Roy S.W."/>
            <person name="Artiguenave F."/>
            <person name="Postlethwait J.H."/>
            <person name="Manak J.R."/>
            <person name="Thompson E.M."/>
            <person name="Jaillon O."/>
            <person name="Du Pasquier L."/>
            <person name="Boudinot P."/>
            <person name="Liberles D.A."/>
            <person name="Volff J.N."/>
            <person name="Philippe H."/>
            <person name="Lenhard B."/>
            <person name="Roest Crollius H."/>
            <person name="Wincker P."/>
            <person name="Chourrout D."/>
        </authorList>
    </citation>
    <scope>NUCLEOTIDE SEQUENCE [LARGE SCALE GENOMIC DNA]</scope>
</reference>
<evidence type="ECO:0000313" key="3">
    <source>
        <dbReference type="EMBL" id="CBY15482.1"/>
    </source>
</evidence>
<comment type="similarity">
    <text evidence="1">Belongs to the lin-52 family.</text>
</comment>
<evidence type="ECO:0000256" key="2">
    <source>
        <dbReference type="ARBA" id="ARBA00020469"/>
    </source>
</evidence>
<dbReference type="GO" id="GO:0070176">
    <property type="term" value="C:DRM complex"/>
    <property type="evidence" value="ECO:0007669"/>
    <property type="project" value="InterPro"/>
</dbReference>
<proteinExistence type="inferred from homology"/>
<keyword evidence="4" id="KW-1185">Reference proteome</keyword>
<dbReference type="PANTHER" id="PTHR31489">
    <property type="entry name" value="LIN52 FAMILY MEMBER"/>
    <property type="match status" value="1"/>
</dbReference>
<dbReference type="Proteomes" id="UP000001307">
    <property type="component" value="Unassembled WGS sequence"/>
</dbReference>
<dbReference type="EMBL" id="FN653529">
    <property type="protein sequence ID" value="CBY15482.1"/>
    <property type="molecule type" value="Genomic_DNA"/>
</dbReference>
<sequence>MSHIYQASDSLPIIQYVIETEPDNLTTNEVINGRSSPEIWPEVIPGSNKYAENVTTTKTDSLDIEFEENRAKKVTELQSLSDQDLLHKMQKLKQRAYSIGLNEAKEVERSKMLNIFGDFKHQIN</sequence>
<dbReference type="InterPro" id="IPR018737">
    <property type="entry name" value="DREAM_LIN52"/>
</dbReference>
<evidence type="ECO:0000256" key="1">
    <source>
        <dbReference type="ARBA" id="ARBA00005456"/>
    </source>
</evidence>
<dbReference type="OrthoDB" id="5834362at2759"/>
<dbReference type="InParanoid" id="E4Y0S4"/>
<dbReference type="AlphaFoldDB" id="E4Y0S4"/>
<organism evidence="3">
    <name type="scientific">Oikopleura dioica</name>
    <name type="common">Tunicate</name>
    <dbReference type="NCBI Taxonomy" id="34765"/>
    <lineage>
        <taxon>Eukaryota</taxon>
        <taxon>Metazoa</taxon>
        <taxon>Chordata</taxon>
        <taxon>Tunicata</taxon>
        <taxon>Appendicularia</taxon>
        <taxon>Copelata</taxon>
        <taxon>Oikopleuridae</taxon>
        <taxon>Oikopleura</taxon>
    </lineage>
</organism>
<dbReference type="GO" id="GO:0006355">
    <property type="term" value="P:regulation of DNA-templated transcription"/>
    <property type="evidence" value="ECO:0007669"/>
    <property type="project" value="InterPro"/>
</dbReference>